<gene>
    <name evidence="2" type="ORF">IV203_006439</name>
</gene>
<evidence type="ECO:0000313" key="3">
    <source>
        <dbReference type="Proteomes" id="UP000693970"/>
    </source>
</evidence>
<reference evidence="2" key="1">
    <citation type="journal article" date="2021" name="Sci. Rep.">
        <title>Diploid genomic architecture of Nitzschia inconspicua, an elite biomass production diatom.</title>
        <authorList>
            <person name="Oliver A."/>
            <person name="Podell S."/>
            <person name="Pinowska A."/>
            <person name="Traller J.C."/>
            <person name="Smith S.R."/>
            <person name="McClure R."/>
            <person name="Beliaev A."/>
            <person name="Bohutskyi P."/>
            <person name="Hill E.A."/>
            <person name="Rabines A."/>
            <person name="Zheng H."/>
            <person name="Allen L.Z."/>
            <person name="Kuo A."/>
            <person name="Grigoriev I.V."/>
            <person name="Allen A.E."/>
            <person name="Hazlebeck D."/>
            <person name="Allen E.E."/>
        </authorList>
    </citation>
    <scope>NUCLEOTIDE SEQUENCE</scope>
    <source>
        <strain evidence="2">Hildebrandi</strain>
    </source>
</reference>
<feature type="region of interest" description="Disordered" evidence="1">
    <location>
        <begin position="1"/>
        <end position="34"/>
    </location>
</feature>
<organism evidence="2 3">
    <name type="scientific">Nitzschia inconspicua</name>
    <dbReference type="NCBI Taxonomy" id="303405"/>
    <lineage>
        <taxon>Eukaryota</taxon>
        <taxon>Sar</taxon>
        <taxon>Stramenopiles</taxon>
        <taxon>Ochrophyta</taxon>
        <taxon>Bacillariophyta</taxon>
        <taxon>Bacillariophyceae</taxon>
        <taxon>Bacillariophycidae</taxon>
        <taxon>Bacillariales</taxon>
        <taxon>Bacillariaceae</taxon>
        <taxon>Nitzschia</taxon>
    </lineage>
</organism>
<evidence type="ECO:0000313" key="2">
    <source>
        <dbReference type="EMBL" id="KAG7340035.1"/>
    </source>
</evidence>
<keyword evidence="3" id="KW-1185">Reference proteome</keyword>
<accession>A0A9K3KB96</accession>
<evidence type="ECO:0000256" key="1">
    <source>
        <dbReference type="SAM" id="MobiDB-lite"/>
    </source>
</evidence>
<comment type="caution">
    <text evidence="2">The sequence shown here is derived from an EMBL/GenBank/DDBJ whole genome shotgun (WGS) entry which is preliminary data.</text>
</comment>
<proteinExistence type="predicted"/>
<name>A0A9K3KB96_9STRA</name>
<sequence>MDTDSGSLSDTESGFDNSDGGTESSGKTKATASCSSSETYFFFEIRVDAYGSDVSWHLVDDLGYVIYTDGGFADGERRAYEGCLSRTASACFYLSINDSYGDGMEYTHNGQGASIGVIFGQSTYFDAPQYTWQFTLQLCH</sequence>
<dbReference type="EMBL" id="JAGRRH010000028">
    <property type="protein sequence ID" value="KAG7340035.1"/>
    <property type="molecule type" value="Genomic_DNA"/>
</dbReference>
<reference evidence="2" key="2">
    <citation type="submission" date="2021-04" db="EMBL/GenBank/DDBJ databases">
        <authorList>
            <person name="Podell S."/>
        </authorList>
    </citation>
    <scope>NUCLEOTIDE SEQUENCE</scope>
    <source>
        <strain evidence="2">Hildebrandi</strain>
    </source>
</reference>
<protein>
    <submittedName>
        <fullName evidence="2">Uncharacterized protein</fullName>
    </submittedName>
</protein>
<dbReference type="Proteomes" id="UP000693970">
    <property type="component" value="Unassembled WGS sequence"/>
</dbReference>
<dbReference type="AlphaFoldDB" id="A0A9K3KB96"/>